<keyword evidence="1" id="KW-1133">Transmembrane helix</keyword>
<dbReference type="SUPFAM" id="SSF103481">
    <property type="entry name" value="Multidrug resistance efflux transporter EmrE"/>
    <property type="match status" value="2"/>
</dbReference>
<dbReference type="Proteomes" id="UP000611945">
    <property type="component" value="Unassembled WGS sequence"/>
</dbReference>
<keyword evidence="4" id="KW-1185">Reference proteome</keyword>
<sequence length="289" mass="30738">MSSSKNPLIGVLLILGSGLLLASHDGISKQMSLLYPVFLIVWARYFAQFFLMTLIFAPRKGLNMVRTQRPWLQLARGLCLTGVSGLLLTGLRYIPLGEATAVMFLSPLVVTVLSVLLLKETISLGQWGAVLLGLVGVLIIVRPGGALFTPAILLPLGAAICFGVYQLLTRRLNATDNPVTSNYLSSLVGTLLFGATLPFVWETPELIHGLMILSLGALAMVAHLMLSVAYNYASAATLAPFTYGQIVFAALVGLVTFGHVPDLGGLIGMGVIIASGVFSVWVQRRAATA</sequence>
<keyword evidence="1" id="KW-0812">Transmembrane</keyword>
<evidence type="ECO:0000256" key="1">
    <source>
        <dbReference type="SAM" id="Phobius"/>
    </source>
</evidence>
<proteinExistence type="predicted"/>
<feature type="transmembrane region" description="Helical" evidence="1">
    <location>
        <begin position="147"/>
        <end position="168"/>
    </location>
</feature>
<evidence type="ECO:0000313" key="3">
    <source>
        <dbReference type="EMBL" id="MBD7975985.1"/>
    </source>
</evidence>
<feature type="domain" description="EamA" evidence="2">
    <location>
        <begin position="151"/>
        <end position="278"/>
    </location>
</feature>
<evidence type="ECO:0000259" key="2">
    <source>
        <dbReference type="Pfam" id="PF00892"/>
    </source>
</evidence>
<feature type="transmembrane region" description="Helical" evidence="1">
    <location>
        <begin position="238"/>
        <end position="257"/>
    </location>
</feature>
<dbReference type="InterPro" id="IPR037185">
    <property type="entry name" value="EmrE-like"/>
</dbReference>
<feature type="transmembrane region" description="Helical" evidence="1">
    <location>
        <begin position="180"/>
        <end position="201"/>
    </location>
</feature>
<feature type="transmembrane region" description="Helical" evidence="1">
    <location>
        <begin position="124"/>
        <end position="141"/>
    </location>
</feature>
<feature type="domain" description="EamA" evidence="2">
    <location>
        <begin position="9"/>
        <end position="141"/>
    </location>
</feature>
<dbReference type="RefSeq" id="WP_251834765.1">
    <property type="nucleotide sequence ID" value="NZ_JACSQG010000001.1"/>
</dbReference>
<dbReference type="PANTHER" id="PTHR22911:SF103">
    <property type="entry name" value="BLR2811 PROTEIN"/>
    <property type="match status" value="1"/>
</dbReference>
<reference evidence="3 4" key="1">
    <citation type="submission" date="2020-08" db="EMBL/GenBank/DDBJ databases">
        <title>A Genomic Blueprint of the Chicken Gut Microbiome.</title>
        <authorList>
            <person name="Gilroy R."/>
            <person name="Ravi A."/>
            <person name="Getino M."/>
            <person name="Pursley I."/>
            <person name="Horton D.L."/>
            <person name="Alikhan N.-F."/>
            <person name="Baker D."/>
            <person name="Gharbi K."/>
            <person name="Hall N."/>
            <person name="Watson M."/>
            <person name="Adriaenssens E.M."/>
            <person name="Foster-Nyarko E."/>
            <person name="Jarju S."/>
            <person name="Secka A."/>
            <person name="Antonio M."/>
            <person name="Oren A."/>
            <person name="Chaudhuri R."/>
            <person name="La Ragione R.M."/>
            <person name="Hildebrand F."/>
            <person name="Pallen M.J."/>
        </authorList>
    </citation>
    <scope>NUCLEOTIDE SEQUENCE [LARGE SCALE GENOMIC DNA]</scope>
    <source>
        <strain evidence="3 4">Sa2CUA2</strain>
    </source>
</reference>
<comment type="caution">
    <text evidence="3">The sequence shown here is derived from an EMBL/GenBank/DDBJ whole genome shotgun (WGS) entry which is preliminary data.</text>
</comment>
<accession>A0ABR8TJM8</accession>
<dbReference type="EMBL" id="JACSQG010000001">
    <property type="protein sequence ID" value="MBD7975985.1"/>
    <property type="molecule type" value="Genomic_DNA"/>
</dbReference>
<keyword evidence="1" id="KW-0472">Membrane</keyword>
<feature type="transmembrane region" description="Helical" evidence="1">
    <location>
        <begin position="207"/>
        <end position="226"/>
    </location>
</feature>
<gene>
    <name evidence="3" type="ORF">H9642_02145</name>
</gene>
<dbReference type="Pfam" id="PF00892">
    <property type="entry name" value="EamA"/>
    <property type="match status" value="2"/>
</dbReference>
<feature type="transmembrane region" description="Helical" evidence="1">
    <location>
        <begin position="77"/>
        <end position="94"/>
    </location>
</feature>
<name>A0ABR8TJM8_9PSED</name>
<protein>
    <submittedName>
        <fullName evidence="3">DMT family transporter</fullName>
    </submittedName>
</protein>
<dbReference type="PANTHER" id="PTHR22911">
    <property type="entry name" value="ACYL-MALONYL CONDENSING ENZYME-RELATED"/>
    <property type="match status" value="1"/>
</dbReference>
<dbReference type="InterPro" id="IPR000620">
    <property type="entry name" value="EamA_dom"/>
</dbReference>
<dbReference type="Gene3D" id="1.10.3730.20">
    <property type="match status" value="1"/>
</dbReference>
<feature type="transmembrane region" description="Helical" evidence="1">
    <location>
        <begin position="263"/>
        <end position="282"/>
    </location>
</feature>
<feature type="transmembrane region" description="Helical" evidence="1">
    <location>
        <begin position="100"/>
        <end position="117"/>
    </location>
</feature>
<evidence type="ECO:0000313" key="4">
    <source>
        <dbReference type="Proteomes" id="UP000611945"/>
    </source>
</evidence>
<organism evidence="3 4">
    <name type="scientific">Serpens gallinarum</name>
    <dbReference type="NCBI Taxonomy" id="2763075"/>
    <lineage>
        <taxon>Bacteria</taxon>
        <taxon>Pseudomonadati</taxon>
        <taxon>Pseudomonadota</taxon>
        <taxon>Gammaproteobacteria</taxon>
        <taxon>Pseudomonadales</taxon>
        <taxon>Pseudomonadaceae</taxon>
        <taxon>Pseudomonas</taxon>
    </lineage>
</organism>
<feature type="transmembrane region" description="Helical" evidence="1">
    <location>
        <begin position="33"/>
        <end position="56"/>
    </location>
</feature>